<evidence type="ECO:0000313" key="9">
    <source>
        <dbReference type="EMBL" id="CEM08310.1"/>
    </source>
</evidence>
<evidence type="ECO:0000256" key="3">
    <source>
        <dbReference type="ARBA" id="ARBA00022679"/>
    </source>
</evidence>
<dbReference type="SMART" id="SM00448">
    <property type="entry name" value="REC"/>
    <property type="match status" value="1"/>
</dbReference>
<dbReference type="InterPro" id="IPR011006">
    <property type="entry name" value="CheY-like_superfamily"/>
</dbReference>
<evidence type="ECO:0000259" key="7">
    <source>
        <dbReference type="PROSITE" id="PS50109"/>
    </source>
</evidence>
<dbReference type="GO" id="GO:0000155">
    <property type="term" value="F:phosphorelay sensor kinase activity"/>
    <property type="evidence" value="ECO:0007669"/>
    <property type="project" value="TreeGrafter"/>
</dbReference>
<comment type="catalytic activity">
    <reaction evidence="1">
        <text>ATP + protein L-histidine = ADP + protein N-phospho-L-histidine.</text>
        <dbReference type="EC" id="2.7.13.3"/>
    </reaction>
</comment>
<dbReference type="InterPro" id="IPR036890">
    <property type="entry name" value="HATPase_C_sf"/>
</dbReference>
<dbReference type="PROSITE" id="PS50110">
    <property type="entry name" value="RESPONSE_REGULATORY"/>
    <property type="match status" value="1"/>
</dbReference>
<accession>A0A0G4F8D3</accession>
<dbReference type="EC" id="2.7.13.3" evidence="2"/>
<dbReference type="Gene3D" id="3.30.565.10">
    <property type="entry name" value="Histidine kinase-like ATPase, C-terminal domain"/>
    <property type="match status" value="1"/>
</dbReference>
<feature type="compositionally biased region" description="Polar residues" evidence="6">
    <location>
        <begin position="687"/>
        <end position="698"/>
    </location>
</feature>
<evidence type="ECO:0000259" key="8">
    <source>
        <dbReference type="PROSITE" id="PS50110"/>
    </source>
</evidence>
<dbReference type="Pfam" id="PF02518">
    <property type="entry name" value="HATPase_c"/>
    <property type="match status" value="1"/>
</dbReference>
<dbReference type="SMART" id="SM00387">
    <property type="entry name" value="HATPase_c"/>
    <property type="match status" value="1"/>
</dbReference>
<dbReference type="Gene3D" id="3.40.50.2300">
    <property type="match status" value="1"/>
</dbReference>
<dbReference type="InterPro" id="IPR001789">
    <property type="entry name" value="Sig_transdc_resp-reg_receiver"/>
</dbReference>
<evidence type="ECO:0000256" key="5">
    <source>
        <dbReference type="PROSITE-ProRule" id="PRU00169"/>
    </source>
</evidence>
<evidence type="ECO:0000256" key="4">
    <source>
        <dbReference type="ARBA" id="ARBA00022777"/>
    </source>
</evidence>
<feature type="compositionally biased region" description="Polar residues" evidence="6">
    <location>
        <begin position="714"/>
        <end position="727"/>
    </location>
</feature>
<protein>
    <recommendedName>
        <fullName evidence="2">histidine kinase</fullName>
        <ecNumber evidence="2">2.7.13.3</ecNumber>
    </recommendedName>
</protein>
<feature type="region of interest" description="Disordered" evidence="6">
    <location>
        <begin position="674"/>
        <end position="727"/>
    </location>
</feature>
<feature type="region of interest" description="Disordered" evidence="6">
    <location>
        <begin position="907"/>
        <end position="926"/>
    </location>
</feature>
<dbReference type="PhylomeDB" id="A0A0G4F8D3"/>
<dbReference type="SUPFAM" id="SSF52172">
    <property type="entry name" value="CheY-like"/>
    <property type="match status" value="1"/>
</dbReference>
<feature type="domain" description="Histidine kinase" evidence="7">
    <location>
        <begin position="440"/>
        <end position="582"/>
    </location>
</feature>
<feature type="domain" description="Response regulatory" evidence="8">
    <location>
        <begin position="836"/>
        <end position="1052"/>
    </location>
</feature>
<sequence>MLVSQLQSLQSGRTVVSVAVTLFLLLLLDFSSCGTTATDRWLSCAACVLPSLWCLTIRPQKILKSPDCLDGMVALIFIAQTVAWRSASLIFGETSTGLSMGLKGVLSKGWLLVLMVDRWTFLLGNTVDFLCAVAPSVLASFFSAPSREEGTSGDSTGPVGVSLQSYMVSQILCWALTSYLHSLKETAILSLEQVVEKRKAQAEDALVVRVQEAEGREEAFCAYTMHEIRTPLNVGHLLLDEMSAKTTQAIEFVERITQSRSTNKADNAEATNGEVGEDAENLVDAEALAKNQASLQKLQRMMKREMCNISKVCKDATLFDNLTKGRVQVVETRGCILAWARETLSIAERAVKTSEGEKTKQESQGSEAEAYQAAFFNLTSFPASLEDSSEKEKEKETELITETAPSPTQQQQLTFRGGLFIDPEILPEASDDSTQISLDVIADFGRLTKAVEHLAANAGKFSGATGGCVSVDIRVEGSTPNDRASLQASSCSSDKEDTEEGMWLQLTVVVKDEGIGIEKDRLASLFTPFAIRTGASMEGGGAGLGLCISKAAVEAHRCGSVTAQSEGEAKGSTFTICAMLPRMDRLPVPTTTMKGETGVPLLLAAPLSSHCSRDCTTPGYEADPEVLLASPVREAMSESEKREEDDSLCELSVGVCEYSSDPFFLSSSDDHVLSETGGEGHGGLMSTPVNVNVLSSNRAEADRRRRGRGKRRCSNGSDDTRSTICSSASPDRLYSLRSSIDLPSYYADFSNAPKGQDPIQASTSLHASEPLPSMREGVVSEDGPCPFPPEKASQPPAEETQGSDCISHAANEEASSSSSSSDVKEKGAPPLQYTADVLVVDDQLMCRLAVAMVLRRMGLSVEGASNGTEAVRLFEEGHRFRLVFMDKNMPVMEGPQATALIRSTLRGERGRGSATRETLGFSKSESAESINHSFSAAETEFKTDDLQTSGDGVIPEQATEKLISRPVWSTGGLRPISFTPAAKCPQTVAVVESVPPSASPQPIPSDALPAIIGLTADISEKSRNEFLSAGADKVLHKPATAEILVETLSALGIGINAPDGCARGESKSQCDSQSLFRETTIGLLTQLHTE</sequence>
<dbReference type="GO" id="GO:0005886">
    <property type="term" value="C:plasma membrane"/>
    <property type="evidence" value="ECO:0007669"/>
    <property type="project" value="TreeGrafter"/>
</dbReference>
<dbReference type="InterPro" id="IPR005467">
    <property type="entry name" value="His_kinase_dom"/>
</dbReference>
<dbReference type="PANTHER" id="PTHR43047">
    <property type="entry name" value="TWO-COMPONENT HISTIDINE PROTEIN KINASE"/>
    <property type="match status" value="1"/>
</dbReference>
<dbReference type="VEuPathDB" id="CryptoDB:Cvel_15541"/>
<dbReference type="PANTHER" id="PTHR43047:SF69">
    <property type="entry name" value="HISTIDINE KINASE CONTAINING CHEY-HOMOLOGOUS RECEIVER DOMAIN-RELATED"/>
    <property type="match status" value="1"/>
</dbReference>
<evidence type="ECO:0000256" key="1">
    <source>
        <dbReference type="ARBA" id="ARBA00000085"/>
    </source>
</evidence>
<dbReference type="AlphaFoldDB" id="A0A0G4F8D3"/>
<dbReference type="InterPro" id="IPR004358">
    <property type="entry name" value="Sig_transdc_His_kin-like_C"/>
</dbReference>
<feature type="compositionally biased region" description="Basic residues" evidence="6">
    <location>
        <begin position="704"/>
        <end position="713"/>
    </location>
</feature>
<dbReference type="CDD" id="cd17546">
    <property type="entry name" value="REC_hyHK_CKI1_RcsC-like"/>
    <property type="match status" value="1"/>
</dbReference>
<keyword evidence="5" id="KW-0597">Phosphoprotein</keyword>
<dbReference type="PROSITE" id="PS50109">
    <property type="entry name" value="HIS_KIN"/>
    <property type="match status" value="1"/>
</dbReference>
<organism evidence="9">
    <name type="scientific">Chromera velia CCMP2878</name>
    <dbReference type="NCBI Taxonomy" id="1169474"/>
    <lineage>
        <taxon>Eukaryota</taxon>
        <taxon>Sar</taxon>
        <taxon>Alveolata</taxon>
        <taxon>Colpodellida</taxon>
        <taxon>Chromeraceae</taxon>
        <taxon>Chromera</taxon>
    </lineage>
</organism>
<keyword evidence="3" id="KW-0808">Transferase</keyword>
<reference evidence="9" key="1">
    <citation type="submission" date="2014-11" db="EMBL/GenBank/DDBJ databases">
        <authorList>
            <person name="Otto D Thomas"/>
            <person name="Naeem Raeece"/>
        </authorList>
    </citation>
    <scope>NUCLEOTIDE SEQUENCE</scope>
</reference>
<feature type="compositionally biased region" description="Basic and acidic residues" evidence="6">
    <location>
        <begin position="388"/>
        <end position="398"/>
    </location>
</feature>
<dbReference type="PRINTS" id="PR00344">
    <property type="entry name" value="BCTRLSENSOR"/>
</dbReference>
<dbReference type="Pfam" id="PF00072">
    <property type="entry name" value="Response_reg"/>
    <property type="match status" value="1"/>
</dbReference>
<name>A0A0G4F8D3_9ALVE</name>
<dbReference type="GO" id="GO:0009927">
    <property type="term" value="F:histidine phosphotransfer kinase activity"/>
    <property type="evidence" value="ECO:0007669"/>
    <property type="project" value="TreeGrafter"/>
</dbReference>
<evidence type="ECO:0000256" key="2">
    <source>
        <dbReference type="ARBA" id="ARBA00012438"/>
    </source>
</evidence>
<dbReference type="InterPro" id="IPR003594">
    <property type="entry name" value="HATPase_dom"/>
</dbReference>
<feature type="region of interest" description="Disordered" evidence="6">
    <location>
        <begin position="384"/>
        <end position="408"/>
    </location>
</feature>
<keyword evidence="4" id="KW-0418">Kinase</keyword>
<dbReference type="SUPFAM" id="SSF55874">
    <property type="entry name" value="ATPase domain of HSP90 chaperone/DNA topoisomerase II/histidine kinase"/>
    <property type="match status" value="1"/>
</dbReference>
<feature type="modified residue" description="4-aspartylphosphate" evidence="5">
    <location>
        <position position="886"/>
    </location>
</feature>
<evidence type="ECO:0000256" key="6">
    <source>
        <dbReference type="SAM" id="MobiDB-lite"/>
    </source>
</evidence>
<feature type="region of interest" description="Disordered" evidence="6">
    <location>
        <begin position="774"/>
        <end position="804"/>
    </location>
</feature>
<dbReference type="EMBL" id="CDMZ01000170">
    <property type="protein sequence ID" value="CEM08310.1"/>
    <property type="molecule type" value="Genomic_DNA"/>
</dbReference>
<proteinExistence type="predicted"/>
<gene>
    <name evidence="9" type="ORF">Cvel_15541</name>
</gene>